<evidence type="ECO:0000256" key="1">
    <source>
        <dbReference type="SAM" id="Coils"/>
    </source>
</evidence>
<dbReference type="Proteomes" id="UP001630127">
    <property type="component" value="Unassembled WGS sequence"/>
</dbReference>
<evidence type="ECO:0000313" key="4">
    <source>
        <dbReference type="Proteomes" id="UP001630127"/>
    </source>
</evidence>
<accession>A0ABD3AJR7</accession>
<dbReference type="CDD" id="cd14279">
    <property type="entry name" value="CUE"/>
    <property type="match status" value="1"/>
</dbReference>
<reference evidence="3 4" key="1">
    <citation type="submission" date="2024-11" db="EMBL/GenBank/DDBJ databases">
        <title>A near-complete genome assembly of Cinchona calisaya.</title>
        <authorList>
            <person name="Lian D.C."/>
            <person name="Zhao X.W."/>
            <person name="Wei L."/>
        </authorList>
    </citation>
    <scope>NUCLEOTIDE SEQUENCE [LARGE SCALE GENOMIC DNA]</scope>
    <source>
        <tissue evidence="3">Nenye</tissue>
    </source>
</reference>
<feature type="coiled-coil region" evidence="1">
    <location>
        <begin position="418"/>
        <end position="481"/>
    </location>
</feature>
<evidence type="ECO:0000313" key="3">
    <source>
        <dbReference type="EMBL" id="KAL3531366.1"/>
    </source>
</evidence>
<organism evidence="3 4">
    <name type="scientific">Cinchona calisaya</name>
    <dbReference type="NCBI Taxonomy" id="153742"/>
    <lineage>
        <taxon>Eukaryota</taxon>
        <taxon>Viridiplantae</taxon>
        <taxon>Streptophyta</taxon>
        <taxon>Embryophyta</taxon>
        <taxon>Tracheophyta</taxon>
        <taxon>Spermatophyta</taxon>
        <taxon>Magnoliopsida</taxon>
        <taxon>eudicotyledons</taxon>
        <taxon>Gunneridae</taxon>
        <taxon>Pentapetalae</taxon>
        <taxon>asterids</taxon>
        <taxon>lamiids</taxon>
        <taxon>Gentianales</taxon>
        <taxon>Rubiaceae</taxon>
        <taxon>Cinchonoideae</taxon>
        <taxon>Cinchoneae</taxon>
        <taxon>Cinchona</taxon>
    </lineage>
</organism>
<feature type="compositionally biased region" description="Basic and acidic residues" evidence="2">
    <location>
        <begin position="94"/>
        <end position="119"/>
    </location>
</feature>
<dbReference type="PANTHER" id="PTHR48459:SF1">
    <property type="entry name" value="CUE DOMAIN-CONTAINING PROTEIN"/>
    <property type="match status" value="1"/>
</dbReference>
<dbReference type="EMBL" id="JBJUIK010000004">
    <property type="protein sequence ID" value="KAL3531366.1"/>
    <property type="molecule type" value="Genomic_DNA"/>
</dbReference>
<gene>
    <name evidence="3" type="ORF">ACH5RR_010688</name>
</gene>
<comment type="caution">
    <text evidence="3">The sequence shown here is derived from an EMBL/GenBank/DDBJ whole genome shotgun (WGS) entry which is preliminary data.</text>
</comment>
<evidence type="ECO:0008006" key="5">
    <source>
        <dbReference type="Google" id="ProtNLM"/>
    </source>
</evidence>
<feature type="region of interest" description="Disordered" evidence="2">
    <location>
        <begin position="94"/>
        <end position="120"/>
    </location>
</feature>
<feature type="coiled-coil region" evidence="1">
    <location>
        <begin position="312"/>
        <end position="356"/>
    </location>
</feature>
<keyword evidence="1" id="KW-0175">Coiled coil</keyword>
<dbReference type="PANTHER" id="PTHR48459">
    <property type="entry name" value="CUE DOMAIN-CONTAINING PROTEIN"/>
    <property type="match status" value="1"/>
</dbReference>
<sequence>MGLKKVYKVLMEIFPEVDSRALRAVAIEHHKDADYAVEVVLTEVIPFLTEKSVHNSSSNDNGAILQLSKAAEVVANGTSSEHVLGENVRCPEEEQHGPFYDAKDEHDQTFDDSNDRPDEIYLDSRPQKVASVRKCDERSVTSAAATSSCVLSDLLINENGANADDGKLIGDHASEETPCGMLEESSIIVGYNQNSQLTLKPLEHDNLGSNQSLDNCLGADSSDRKNHEKNVSVKNSVVHHSPWNFEPITLTSTESMVQLVDVPDIQNSSLEKELSGVKNAAIKAESLSEMVDVEDEPILNSVVTRSSQICSIDLLEDTIADARNNKKTLLSAGETVISLIKEVELQEKAAEQAKQDAANGGLETHKRVEDLKQMLQHAKAANDMHAGEIYGEKAILATEVRELQSRLLCLSDERDKSLRILDEISQSLEMRLAVAEKERKMAEEEKLEKEDVAWKALKDQEAAMEKVVQEANILKQEAEENAKLREFLMNRGQVVDTLQGEISVICTDVRFLKEKFDERLPLSKSLTSSQTSCIVASSISSWKSMTSEQADQVTDNDPSVTLEKTDPIPLFNEPEFVGEHKVIDDHKELTDEGWEIFDNCDAYM</sequence>
<dbReference type="AlphaFoldDB" id="A0ABD3AJR7"/>
<name>A0ABD3AJR7_9GENT</name>
<protein>
    <recommendedName>
        <fullName evidence="5">CUE domain-containing protein</fullName>
    </recommendedName>
</protein>
<keyword evidence="4" id="KW-1185">Reference proteome</keyword>
<proteinExistence type="predicted"/>
<evidence type="ECO:0000256" key="2">
    <source>
        <dbReference type="SAM" id="MobiDB-lite"/>
    </source>
</evidence>